<feature type="region of interest" description="Disordered" evidence="1">
    <location>
        <begin position="1"/>
        <end position="24"/>
    </location>
</feature>
<sequence length="102" mass="11178">MLMKGDVASNRRLGPELERHSRSSVRKIGPNLAVEISSVSGNRSGKIHVGIHVEHLINHANSLSRAKRRLRPPVALGLGRYKHVPPLKDRTRGPTASILPNS</sequence>
<keyword evidence="3" id="KW-1185">Reference proteome</keyword>
<proteinExistence type="predicted"/>
<protein>
    <submittedName>
        <fullName evidence="2">Uncharacterized protein</fullName>
    </submittedName>
</protein>
<evidence type="ECO:0000313" key="3">
    <source>
        <dbReference type="Proteomes" id="UP001307889"/>
    </source>
</evidence>
<evidence type="ECO:0000313" key="2">
    <source>
        <dbReference type="EMBL" id="BES97960.1"/>
    </source>
</evidence>
<gene>
    <name evidence="2" type="ORF">NTJ_10775</name>
</gene>
<organism evidence="2 3">
    <name type="scientific">Nesidiocoris tenuis</name>
    <dbReference type="NCBI Taxonomy" id="355587"/>
    <lineage>
        <taxon>Eukaryota</taxon>
        <taxon>Metazoa</taxon>
        <taxon>Ecdysozoa</taxon>
        <taxon>Arthropoda</taxon>
        <taxon>Hexapoda</taxon>
        <taxon>Insecta</taxon>
        <taxon>Pterygota</taxon>
        <taxon>Neoptera</taxon>
        <taxon>Paraneoptera</taxon>
        <taxon>Hemiptera</taxon>
        <taxon>Heteroptera</taxon>
        <taxon>Panheteroptera</taxon>
        <taxon>Cimicomorpha</taxon>
        <taxon>Miridae</taxon>
        <taxon>Dicyphina</taxon>
        <taxon>Nesidiocoris</taxon>
    </lineage>
</organism>
<name>A0ABN7B0M7_9HEMI</name>
<dbReference type="Proteomes" id="UP001307889">
    <property type="component" value="Chromosome 8"/>
</dbReference>
<accession>A0ABN7B0M7</accession>
<dbReference type="EMBL" id="AP028916">
    <property type="protein sequence ID" value="BES97960.1"/>
    <property type="molecule type" value="Genomic_DNA"/>
</dbReference>
<reference evidence="2 3" key="1">
    <citation type="submission" date="2023-09" db="EMBL/GenBank/DDBJ databases">
        <title>Nesidiocoris tenuis whole genome shotgun sequence.</title>
        <authorList>
            <person name="Shibata T."/>
            <person name="Shimoda M."/>
            <person name="Kobayashi T."/>
            <person name="Uehara T."/>
        </authorList>
    </citation>
    <scope>NUCLEOTIDE SEQUENCE [LARGE SCALE GENOMIC DNA]</scope>
    <source>
        <strain evidence="2 3">Japan</strain>
    </source>
</reference>
<evidence type="ECO:0000256" key="1">
    <source>
        <dbReference type="SAM" id="MobiDB-lite"/>
    </source>
</evidence>